<feature type="binding site" evidence="18">
    <location>
        <position position="125"/>
    </location>
    <ligand>
        <name>Mg(2+)</name>
        <dbReference type="ChEBI" id="CHEBI:18420"/>
        <label>1</label>
        <note>catalytic</note>
    </ligand>
</feature>
<feature type="binding site" evidence="18">
    <location>
        <position position="82"/>
    </location>
    <ligand>
        <name>Mg(2+)</name>
        <dbReference type="ChEBI" id="CHEBI:18420"/>
        <label>1</label>
        <note>catalytic</note>
    </ligand>
</feature>
<dbReference type="PROSITE" id="PS00630">
    <property type="entry name" value="IMP_2"/>
    <property type="match status" value="1"/>
</dbReference>
<comment type="cofactor">
    <cofactor evidence="1 18">
        <name>Mg(2+)</name>
        <dbReference type="ChEBI" id="CHEBI:18420"/>
    </cofactor>
</comment>
<evidence type="ECO:0000256" key="9">
    <source>
        <dbReference type="ARBA" id="ARBA00041815"/>
    </source>
</evidence>
<keyword evidence="6" id="KW-0378">Hydrolase</keyword>
<evidence type="ECO:0000256" key="16">
    <source>
        <dbReference type="ARBA" id="ARBA00044544"/>
    </source>
</evidence>
<name>A0A8K0FYX9_IGNLU</name>
<dbReference type="GO" id="GO:0004441">
    <property type="term" value="F:inositol-1,4-bisphosphate 1-phosphatase activity"/>
    <property type="evidence" value="ECO:0007669"/>
    <property type="project" value="UniProtKB-EC"/>
</dbReference>
<feature type="chain" id="PRO_5035457482" description="3'(2'),5'-bisphosphate nucleotidase 1" evidence="19">
    <location>
        <begin position="28"/>
        <end position="317"/>
    </location>
</feature>
<evidence type="ECO:0000256" key="12">
    <source>
        <dbReference type="ARBA" id="ARBA00044478"/>
    </source>
</evidence>
<dbReference type="EC" id="3.1.3.7" evidence="3"/>
<evidence type="ECO:0000256" key="19">
    <source>
        <dbReference type="SAM" id="SignalP"/>
    </source>
</evidence>
<dbReference type="InterPro" id="IPR020583">
    <property type="entry name" value="Inositol_monoP_metal-BS"/>
</dbReference>
<dbReference type="InterPro" id="IPR000760">
    <property type="entry name" value="Inositol_monophosphatase-like"/>
</dbReference>
<dbReference type="FunFam" id="3.30.540.10:FF:000023">
    <property type="entry name" value="Protein CBR-TAG-231"/>
    <property type="match status" value="1"/>
</dbReference>
<dbReference type="InterPro" id="IPR050725">
    <property type="entry name" value="CysQ/Inositol_MonoPase"/>
</dbReference>
<comment type="catalytic activity">
    <reaction evidence="10">
        <text>1D-myo-inositol 1,3,4-trisphosphate + H2O = 1D-myo-inositol 3,4-bisphosphate + phosphate</text>
        <dbReference type="Rhea" id="RHEA:70319"/>
        <dbReference type="ChEBI" id="CHEBI:15377"/>
        <dbReference type="ChEBI" id="CHEBI:43474"/>
        <dbReference type="ChEBI" id="CHEBI:58414"/>
        <dbReference type="ChEBI" id="CHEBI:83241"/>
    </reaction>
    <physiologicalReaction direction="left-to-right" evidence="10">
        <dbReference type="Rhea" id="RHEA:70320"/>
    </physiologicalReaction>
</comment>
<comment type="catalytic activity">
    <reaction evidence="14">
        <text>3'-phosphoadenylyl sulfate + H2O = adenosine 5'-phosphosulfate + phosphate</text>
        <dbReference type="Rhea" id="RHEA:77639"/>
        <dbReference type="ChEBI" id="CHEBI:15377"/>
        <dbReference type="ChEBI" id="CHEBI:43474"/>
        <dbReference type="ChEBI" id="CHEBI:58243"/>
        <dbReference type="ChEBI" id="CHEBI:58339"/>
        <dbReference type="EC" id="3.1.3.7"/>
    </reaction>
    <physiologicalReaction direction="left-to-right" evidence="14">
        <dbReference type="Rhea" id="RHEA:77640"/>
    </physiologicalReaction>
</comment>
<evidence type="ECO:0000256" key="4">
    <source>
        <dbReference type="ARBA" id="ARBA00022671"/>
    </source>
</evidence>
<reference evidence="20" key="1">
    <citation type="submission" date="2019-08" db="EMBL/GenBank/DDBJ databases">
        <title>The genome of the North American firefly Photinus pyralis.</title>
        <authorList>
            <consortium name="Photinus pyralis genome working group"/>
            <person name="Fallon T.R."/>
            <person name="Sander Lower S.E."/>
            <person name="Weng J.-K."/>
        </authorList>
    </citation>
    <scope>NUCLEOTIDE SEQUENCE</scope>
    <source>
        <strain evidence="20">TRF0915ILg1</strain>
        <tissue evidence="20">Whole body</tissue>
    </source>
</reference>
<evidence type="ECO:0000313" key="21">
    <source>
        <dbReference type="Proteomes" id="UP000801492"/>
    </source>
</evidence>
<evidence type="ECO:0000256" key="5">
    <source>
        <dbReference type="ARBA" id="ARBA00022723"/>
    </source>
</evidence>
<keyword evidence="5 18" id="KW-0479">Metal-binding</keyword>
<keyword evidence="7 18" id="KW-0460">Magnesium</keyword>
<evidence type="ECO:0000256" key="6">
    <source>
        <dbReference type="ARBA" id="ARBA00022801"/>
    </source>
</evidence>
<accession>A0A8K0FYX9</accession>
<gene>
    <name evidence="20" type="ORF">ILUMI_26166</name>
</gene>
<feature type="binding site" evidence="18">
    <location>
        <position position="255"/>
    </location>
    <ligand>
        <name>Mg(2+)</name>
        <dbReference type="ChEBI" id="CHEBI:18420"/>
        <label>1</label>
        <note>catalytic</note>
    </ligand>
</feature>
<dbReference type="GO" id="GO:0046854">
    <property type="term" value="P:phosphatidylinositol phosphate biosynthetic process"/>
    <property type="evidence" value="ECO:0007669"/>
    <property type="project" value="InterPro"/>
</dbReference>
<comment type="catalytic activity">
    <reaction evidence="12">
        <text>1D-myo-inositol 1,4-bisphosphate + H2O = 1D-myo-inositol 4-phosphate + phosphate</text>
        <dbReference type="Rhea" id="RHEA:15553"/>
        <dbReference type="ChEBI" id="CHEBI:15377"/>
        <dbReference type="ChEBI" id="CHEBI:43474"/>
        <dbReference type="ChEBI" id="CHEBI:58282"/>
        <dbReference type="ChEBI" id="CHEBI:58469"/>
        <dbReference type="EC" id="3.1.3.57"/>
    </reaction>
    <physiologicalReaction direction="left-to-right" evidence="12">
        <dbReference type="Rhea" id="RHEA:15554"/>
    </physiologicalReaction>
</comment>
<evidence type="ECO:0000256" key="11">
    <source>
        <dbReference type="ARBA" id="ARBA00044466"/>
    </source>
</evidence>
<evidence type="ECO:0000256" key="7">
    <source>
        <dbReference type="ARBA" id="ARBA00022842"/>
    </source>
</evidence>
<feature type="signal peptide" evidence="19">
    <location>
        <begin position="1"/>
        <end position="27"/>
    </location>
</feature>
<keyword evidence="4" id="KW-0452">Lithium</keyword>
<sequence>MLKSYSWLIMAQSAPLVLRLIASSVTAATRAGKIIRDVMSRGELGIVEKGKNDLQTEADRSAQRCIMASLSRQYPTVAIIGEEGPSNCEVPSDWVVTDCDQTILSLQCPSEYLQVTDKDIAVWVDPLDGTSEYTQGLLEHVTVLVGIAVKGRAVGGVIHQPYYNHSAGTGESIGRTFWGLVGLGVGGFTPQDPPPGRLIITTTRSHSNELVQKALDVFNPDEVLRVGGAGHKVLLLMEGKAHAYVFASKGCKKWDTCAPEAVLTALGGKLTDIHGNPYEYDKDVQHTNARGVLATARGISHASFVSKIPQEIRDAFA</sequence>
<dbReference type="Proteomes" id="UP000801492">
    <property type="component" value="Unassembled WGS sequence"/>
</dbReference>
<keyword evidence="21" id="KW-1185">Reference proteome</keyword>
<proteinExistence type="inferred from homology"/>
<dbReference type="Pfam" id="PF00459">
    <property type="entry name" value="Inositol_P"/>
    <property type="match status" value="1"/>
</dbReference>
<dbReference type="PANTHER" id="PTHR43028">
    <property type="entry name" value="3'(2'),5'-BISPHOSPHATE NUCLEOTIDASE 1"/>
    <property type="match status" value="1"/>
</dbReference>
<dbReference type="SUPFAM" id="SSF56655">
    <property type="entry name" value="Carbohydrate phosphatase"/>
    <property type="match status" value="1"/>
</dbReference>
<comment type="catalytic activity">
    <reaction evidence="13">
        <text>adenosine 3',5'-bisphosphate + H2O = AMP + phosphate</text>
        <dbReference type="Rhea" id="RHEA:10040"/>
        <dbReference type="ChEBI" id="CHEBI:15377"/>
        <dbReference type="ChEBI" id="CHEBI:43474"/>
        <dbReference type="ChEBI" id="CHEBI:58343"/>
        <dbReference type="ChEBI" id="CHEBI:456215"/>
        <dbReference type="EC" id="3.1.3.7"/>
    </reaction>
    <physiologicalReaction direction="left-to-right" evidence="13">
        <dbReference type="Rhea" id="RHEA:10041"/>
    </physiologicalReaction>
</comment>
<evidence type="ECO:0000256" key="2">
    <source>
        <dbReference type="ARBA" id="ARBA00009759"/>
    </source>
</evidence>
<comment type="caution">
    <text evidence="20">The sequence shown here is derived from an EMBL/GenBank/DDBJ whole genome shotgun (WGS) entry which is preliminary data.</text>
</comment>
<organism evidence="20 21">
    <name type="scientific">Ignelater luminosus</name>
    <name type="common">Cucubano</name>
    <name type="synonym">Pyrophorus luminosus</name>
    <dbReference type="NCBI Taxonomy" id="2038154"/>
    <lineage>
        <taxon>Eukaryota</taxon>
        <taxon>Metazoa</taxon>
        <taxon>Ecdysozoa</taxon>
        <taxon>Arthropoda</taxon>
        <taxon>Hexapoda</taxon>
        <taxon>Insecta</taxon>
        <taxon>Pterygota</taxon>
        <taxon>Neoptera</taxon>
        <taxon>Endopterygota</taxon>
        <taxon>Coleoptera</taxon>
        <taxon>Polyphaga</taxon>
        <taxon>Elateriformia</taxon>
        <taxon>Elateroidea</taxon>
        <taxon>Elateridae</taxon>
        <taxon>Agrypninae</taxon>
        <taxon>Pyrophorini</taxon>
        <taxon>Ignelater</taxon>
    </lineage>
</organism>
<evidence type="ECO:0000256" key="8">
    <source>
        <dbReference type="ARBA" id="ARBA00040342"/>
    </source>
</evidence>
<dbReference type="EMBL" id="VTPC01091035">
    <property type="protein sequence ID" value="KAF2880006.1"/>
    <property type="molecule type" value="Genomic_DNA"/>
</dbReference>
<evidence type="ECO:0000256" key="10">
    <source>
        <dbReference type="ARBA" id="ARBA00044465"/>
    </source>
</evidence>
<dbReference type="OrthoDB" id="411145at2759"/>
<protein>
    <recommendedName>
        <fullName evidence="8">3'(2'),5'-bisphosphate nucleotidase 1</fullName>
        <ecNumber evidence="15">3.1.3.57</ecNumber>
        <ecNumber evidence="3">3.1.3.7</ecNumber>
    </recommendedName>
    <alternativeName>
        <fullName evidence="16">3'-phosphoadenosine 5'-phosphate phosphatase</fullName>
    </alternativeName>
    <alternativeName>
        <fullName evidence="9">Bisphosphate 3'-nucleotidase 1</fullName>
    </alternativeName>
    <alternativeName>
        <fullName evidence="17">Inositol-polyphosphate 1-phosphatase</fullName>
    </alternativeName>
</protein>
<evidence type="ECO:0000313" key="20">
    <source>
        <dbReference type="EMBL" id="KAF2880006.1"/>
    </source>
</evidence>
<dbReference type="PANTHER" id="PTHR43028:SF5">
    <property type="entry name" value="3'(2'),5'-BISPHOSPHATE NUCLEOTIDASE 1"/>
    <property type="match status" value="1"/>
</dbReference>
<dbReference type="InterPro" id="IPR020550">
    <property type="entry name" value="Inositol_monophosphatase_CS"/>
</dbReference>
<keyword evidence="19" id="KW-0732">Signal</keyword>
<dbReference type="GO" id="GO:0008441">
    <property type="term" value="F:3'(2'),5'-bisphosphate nucleotidase activity"/>
    <property type="evidence" value="ECO:0007669"/>
    <property type="project" value="UniProtKB-EC"/>
</dbReference>
<dbReference type="PROSITE" id="PS00629">
    <property type="entry name" value="IMP_1"/>
    <property type="match status" value="1"/>
</dbReference>
<comment type="catalytic activity">
    <reaction evidence="11">
        <text>adenosine 2',5'-bisphosphate + H2O = AMP + phosphate</text>
        <dbReference type="Rhea" id="RHEA:77643"/>
        <dbReference type="ChEBI" id="CHEBI:15377"/>
        <dbReference type="ChEBI" id="CHEBI:43474"/>
        <dbReference type="ChEBI" id="CHEBI:194156"/>
        <dbReference type="ChEBI" id="CHEBI:456215"/>
        <dbReference type="EC" id="3.1.3.7"/>
    </reaction>
    <physiologicalReaction direction="left-to-right" evidence="11">
        <dbReference type="Rhea" id="RHEA:77644"/>
    </physiologicalReaction>
</comment>
<evidence type="ECO:0000256" key="18">
    <source>
        <dbReference type="PIRSR" id="PIRSR600760-2"/>
    </source>
</evidence>
<evidence type="ECO:0000256" key="13">
    <source>
        <dbReference type="ARBA" id="ARBA00044479"/>
    </source>
</evidence>
<evidence type="ECO:0000256" key="14">
    <source>
        <dbReference type="ARBA" id="ARBA00044484"/>
    </source>
</evidence>
<dbReference type="CDD" id="cd01640">
    <property type="entry name" value="IPPase"/>
    <property type="match status" value="1"/>
</dbReference>
<feature type="binding site" evidence="18">
    <location>
        <position position="128"/>
    </location>
    <ligand>
        <name>Mg(2+)</name>
        <dbReference type="ChEBI" id="CHEBI:18420"/>
        <label>1</label>
        <note>catalytic</note>
    </ligand>
</feature>
<dbReference type="Gene3D" id="3.40.190.80">
    <property type="match status" value="1"/>
</dbReference>
<feature type="binding site" evidence="18">
    <location>
        <position position="127"/>
    </location>
    <ligand>
        <name>Mg(2+)</name>
        <dbReference type="ChEBI" id="CHEBI:18420"/>
        <label>1</label>
        <note>catalytic</note>
    </ligand>
</feature>
<evidence type="ECO:0000256" key="1">
    <source>
        <dbReference type="ARBA" id="ARBA00001946"/>
    </source>
</evidence>
<evidence type="ECO:0000256" key="15">
    <source>
        <dbReference type="ARBA" id="ARBA00044519"/>
    </source>
</evidence>
<dbReference type="EC" id="3.1.3.57" evidence="15"/>
<dbReference type="AlphaFoldDB" id="A0A8K0FYX9"/>
<evidence type="ECO:0000256" key="17">
    <source>
        <dbReference type="ARBA" id="ARBA00044554"/>
    </source>
</evidence>
<dbReference type="FunFam" id="3.40.190.80:FF:000006">
    <property type="entry name" value="Bisphosphate nucleotidase 1"/>
    <property type="match status" value="1"/>
</dbReference>
<comment type="similarity">
    <text evidence="2">Belongs to the inositol monophosphatase superfamily.</text>
</comment>
<evidence type="ECO:0000256" key="3">
    <source>
        <dbReference type="ARBA" id="ARBA00012633"/>
    </source>
</evidence>
<dbReference type="GO" id="GO:0046872">
    <property type="term" value="F:metal ion binding"/>
    <property type="evidence" value="ECO:0007669"/>
    <property type="project" value="UniProtKB-KW"/>
</dbReference>
<dbReference type="Gene3D" id="3.30.540.10">
    <property type="entry name" value="Fructose-1,6-Bisphosphatase, subunit A, domain 1"/>
    <property type="match status" value="1"/>
</dbReference>